<keyword evidence="9" id="KW-1185">Reference proteome</keyword>
<dbReference type="InterPro" id="IPR027304">
    <property type="entry name" value="Trigger_fact/SurA_dom_sf"/>
</dbReference>
<organism evidence="8 9">
    <name type="scientific">Stigmatella ashevillensis</name>
    <dbReference type="NCBI Taxonomy" id="2995309"/>
    <lineage>
        <taxon>Bacteria</taxon>
        <taxon>Pseudomonadati</taxon>
        <taxon>Myxococcota</taxon>
        <taxon>Myxococcia</taxon>
        <taxon>Myxococcales</taxon>
        <taxon>Cystobacterineae</taxon>
        <taxon>Archangiaceae</taxon>
        <taxon>Stigmatella</taxon>
    </lineage>
</organism>
<proteinExistence type="predicted"/>
<dbReference type="EC" id="5.2.1.8" evidence="2"/>
<dbReference type="EMBL" id="JAQNDM010000001">
    <property type="protein sequence ID" value="MDC0707051.1"/>
    <property type="molecule type" value="Genomic_DNA"/>
</dbReference>
<evidence type="ECO:0000259" key="6">
    <source>
        <dbReference type="Pfam" id="PF00254"/>
    </source>
</evidence>
<evidence type="ECO:0000256" key="3">
    <source>
        <dbReference type="ARBA" id="ARBA00023110"/>
    </source>
</evidence>
<evidence type="ECO:0000259" key="7">
    <source>
        <dbReference type="Pfam" id="PF05698"/>
    </source>
</evidence>
<feature type="domain" description="Trigger factor C-terminal" evidence="7">
    <location>
        <begin position="191"/>
        <end position="352"/>
    </location>
</feature>
<keyword evidence="3" id="KW-0697">Rotamase</keyword>
<dbReference type="RefSeq" id="WP_272134281.1">
    <property type="nucleotide sequence ID" value="NZ_JAQNDM010000001.1"/>
</dbReference>
<dbReference type="SUPFAM" id="SSF54534">
    <property type="entry name" value="FKBP-like"/>
    <property type="match status" value="1"/>
</dbReference>
<evidence type="ECO:0000256" key="2">
    <source>
        <dbReference type="ARBA" id="ARBA00013194"/>
    </source>
</evidence>
<evidence type="ECO:0000313" key="9">
    <source>
        <dbReference type="Proteomes" id="UP001221838"/>
    </source>
</evidence>
<dbReference type="InterPro" id="IPR037041">
    <property type="entry name" value="Trigger_fac_C_sf"/>
</dbReference>
<evidence type="ECO:0000256" key="4">
    <source>
        <dbReference type="ARBA" id="ARBA00023235"/>
    </source>
</evidence>
<feature type="region of interest" description="Disordered" evidence="5">
    <location>
        <begin position="1"/>
        <end position="28"/>
    </location>
</feature>
<dbReference type="Gene3D" id="1.10.3120.10">
    <property type="entry name" value="Trigger factor, C-terminal domain"/>
    <property type="match status" value="1"/>
</dbReference>
<protein>
    <recommendedName>
        <fullName evidence="2">peptidylprolyl isomerase</fullName>
        <ecNumber evidence="2">5.2.1.8</ecNumber>
    </recommendedName>
</protein>
<evidence type="ECO:0000313" key="8">
    <source>
        <dbReference type="EMBL" id="MDC0707051.1"/>
    </source>
</evidence>
<dbReference type="InterPro" id="IPR001179">
    <property type="entry name" value="PPIase_FKBP_dom"/>
</dbReference>
<reference evidence="8 9" key="1">
    <citation type="submission" date="2022-11" db="EMBL/GenBank/DDBJ databases">
        <title>Minimal conservation of predation-associated metabolite biosynthetic gene clusters underscores biosynthetic potential of Myxococcota including descriptions for ten novel species: Archangium lansinium sp. nov., Myxococcus landrumus sp. nov., Nannocystis bai.</title>
        <authorList>
            <person name="Ahearne A."/>
            <person name="Stevens C."/>
            <person name="Dowd S."/>
        </authorList>
    </citation>
    <scope>NUCLEOTIDE SEQUENCE [LARGE SCALE GENOMIC DNA]</scope>
    <source>
        <strain evidence="8 9">NCWAL01</strain>
    </source>
</reference>
<comment type="catalytic activity">
    <reaction evidence="1">
        <text>[protein]-peptidylproline (omega=180) = [protein]-peptidylproline (omega=0)</text>
        <dbReference type="Rhea" id="RHEA:16237"/>
        <dbReference type="Rhea" id="RHEA-COMP:10747"/>
        <dbReference type="Rhea" id="RHEA-COMP:10748"/>
        <dbReference type="ChEBI" id="CHEBI:83833"/>
        <dbReference type="ChEBI" id="CHEBI:83834"/>
        <dbReference type="EC" id="5.2.1.8"/>
    </reaction>
</comment>
<dbReference type="SUPFAM" id="SSF109998">
    <property type="entry name" value="Triger factor/SurA peptide-binding domain-like"/>
    <property type="match status" value="1"/>
</dbReference>
<accession>A0ABT5D051</accession>
<evidence type="ECO:0000256" key="1">
    <source>
        <dbReference type="ARBA" id="ARBA00000971"/>
    </source>
</evidence>
<keyword evidence="4 8" id="KW-0413">Isomerase</keyword>
<feature type="compositionally biased region" description="Polar residues" evidence="5">
    <location>
        <begin position="1"/>
        <end position="11"/>
    </location>
</feature>
<comment type="caution">
    <text evidence="8">The sequence shown here is derived from an EMBL/GenBank/DDBJ whole genome shotgun (WGS) entry which is preliminary data.</text>
</comment>
<feature type="domain" description="PPIase FKBP-type" evidence="6">
    <location>
        <begin position="87"/>
        <end position="164"/>
    </location>
</feature>
<dbReference type="Pfam" id="PF00254">
    <property type="entry name" value="FKBP_C"/>
    <property type="match status" value="1"/>
</dbReference>
<dbReference type="Pfam" id="PF05698">
    <property type="entry name" value="Trigger_C"/>
    <property type="match status" value="1"/>
</dbReference>
<dbReference type="GO" id="GO:0016853">
    <property type="term" value="F:isomerase activity"/>
    <property type="evidence" value="ECO:0007669"/>
    <property type="project" value="UniProtKB-KW"/>
</dbReference>
<sequence length="371" mass="40893">MPKKPSSQPLVSTEEAAMRRRVEQSAAARALATGGVELPEVNPPSLEGLEVTVPQAPDPSRDALLARFHELRREQAQRRQRAPGEPAALGDEVAVDILGFAHGQPIPSSARLGMRLELAPRPALPGLFEGMVGLRVGESTRLQLTLPPDYPVEGLRGAKAEFLVMLHEAWALTLLPEDNTEFLTRLGRGMTLEAVMDSIAVELEEQLTDALWLEAEQRVLDALAERTQVELPGSLIDEEIRRSWGRSEGRALISMNTPPEHQESSLQAWLSDDFQRQDAERRLRVSLGLRALIESEQLHVTDADLHELLDRVAGELGLSRNDVEAALREDRGMTRTVAETALHLKAVEYVMERAQVHFEGAGEGRAQLGKA</sequence>
<dbReference type="InterPro" id="IPR046357">
    <property type="entry name" value="PPIase_dom_sf"/>
</dbReference>
<dbReference type="InterPro" id="IPR008880">
    <property type="entry name" value="Trigger_fac_C"/>
</dbReference>
<evidence type="ECO:0000256" key="5">
    <source>
        <dbReference type="SAM" id="MobiDB-lite"/>
    </source>
</evidence>
<dbReference type="Gene3D" id="3.10.50.40">
    <property type="match status" value="1"/>
</dbReference>
<gene>
    <name evidence="8" type="ORF">POL68_01070</name>
</gene>
<name>A0ABT5D051_9BACT</name>
<dbReference type="Proteomes" id="UP001221838">
    <property type="component" value="Unassembled WGS sequence"/>
</dbReference>